<dbReference type="InterPro" id="IPR027417">
    <property type="entry name" value="P-loop_NTPase"/>
</dbReference>
<accession>A0A061S473</accession>
<protein>
    <submittedName>
        <fullName evidence="8">Dna mismatch repair protein msh6-2</fullName>
    </submittedName>
</protein>
<dbReference type="InterPro" id="IPR000432">
    <property type="entry name" value="DNA_mismatch_repair_MutS_C"/>
</dbReference>
<feature type="region of interest" description="Disordered" evidence="6">
    <location>
        <begin position="962"/>
        <end position="998"/>
    </location>
</feature>
<dbReference type="PANTHER" id="PTHR11361:SF148">
    <property type="entry name" value="DNA MISMATCH REPAIR PROTEIN MSH6"/>
    <property type="match status" value="1"/>
</dbReference>
<dbReference type="Gene3D" id="3.40.1170.10">
    <property type="entry name" value="DNA repair protein MutS, domain I"/>
    <property type="match status" value="1"/>
</dbReference>
<evidence type="ECO:0000256" key="5">
    <source>
        <dbReference type="ARBA" id="ARBA00023125"/>
    </source>
</evidence>
<dbReference type="SMART" id="SM00533">
    <property type="entry name" value="MUTSd"/>
    <property type="match status" value="1"/>
</dbReference>
<dbReference type="SUPFAM" id="SSF48334">
    <property type="entry name" value="DNA repair protein MutS, domain III"/>
    <property type="match status" value="1"/>
</dbReference>
<evidence type="ECO:0000313" key="8">
    <source>
        <dbReference type="EMBL" id="JAC77809.1"/>
    </source>
</evidence>
<proteinExistence type="inferred from homology"/>
<dbReference type="Pfam" id="PF01624">
    <property type="entry name" value="MutS_I"/>
    <property type="match status" value="1"/>
</dbReference>
<dbReference type="InterPro" id="IPR036187">
    <property type="entry name" value="DNA_mismatch_repair_MutS_sf"/>
</dbReference>
<dbReference type="Pfam" id="PF05188">
    <property type="entry name" value="MutS_II"/>
    <property type="match status" value="1"/>
</dbReference>
<dbReference type="Gene3D" id="3.40.50.300">
    <property type="entry name" value="P-loop containing nucleotide triphosphate hydrolases"/>
    <property type="match status" value="1"/>
</dbReference>
<sequence length="998" mass="106471">MQTSLLKFFGSQGSGANKLEVIHFPVSEEQYRGLKSGVPASDKCFDSQRKDQAYENQFLTLEQSLLFRSPQVHNDVPIADVKTLLKERLELGSSNKQILALQETRQRFRWLAENFLRDGHGRAVSHKDFDTRTIQVPSTVFEKLSDSQKQYWAVKKDFRDVVLFFKVGKFYELYEDDAEIGREVLDWKMTVTGVGHCRQVGCPESGIDEACSRLLAAGYKVARMEQMETGAEAKARRGPRACIRRELQPVVTPATATDGLEDGAAHLLALAAPERDGPAFGFAFADAAAGHVFLGSLSDDGSLSSLSSLLAQLCPKEVLVKRGELGADASRLVARSLRDGASLSRLTPGDEFPDPPAAAGALESSGVWGPRSAWPEALERADDSALAALAALTAHLRRLRADAELLGKCSVRPFDIFACGSAVRLDGPTIGNLELLEGAEGGRQGSLLARMDSCISPGGRRLLRAWLCRPLRSVALIERRLDAVEELMHAEFAQEFASELRGLPDLERALGRLRRLAAAALPLDMARQRQLQRSKALAAAAVAVKQASRVLATLGPAESTLLAQAARQRPIAGADDGALAALDAVLAAFALPDTVTPRELSKLKSLELTDDALARVSGAEPEAGLEEGACRLRREAAATSALADALLRHMGAWEAMSEAISTADVLLSFAWFASCAGGPCCRPQVLPPGSGAGGKAILDVRELWHPCAVPPDGGGGGQVVPNDFALGRRNSTVADGDESAMDSGGVGWVTGIKRARGLEENAGDMHGAAVLSEARALLLTGPNMGGKSTLLRATCLAAVLAQVGCYVPARYCRLSAVDAIFTRVGASDRLMSGQSTFAVECSETSAILRSATADSLVVLDELGRGTSTFDGYAIAGAVLRHLVDTVDCRLLFATHYHGLTTEFEAHPGVELAHMAALVGGVSTAANRRDSTASSRQLPPSHLAETDITFCLHWLVPKELRAAGGRPRRDSRNGEGVRRAGWSAHRGGRAVQARTGVRA</sequence>
<dbReference type="Gene3D" id="3.30.420.110">
    <property type="entry name" value="MutS, connector domain"/>
    <property type="match status" value="1"/>
</dbReference>
<dbReference type="Pfam" id="PF05192">
    <property type="entry name" value="MutS_III"/>
    <property type="match status" value="1"/>
</dbReference>
<name>A0A061S473_9CHLO</name>
<dbReference type="InterPro" id="IPR017261">
    <property type="entry name" value="DNA_mismatch_repair_MutS/MSH"/>
</dbReference>
<dbReference type="GO" id="GO:0032301">
    <property type="term" value="C:MutSalpha complex"/>
    <property type="evidence" value="ECO:0007669"/>
    <property type="project" value="TreeGrafter"/>
</dbReference>
<keyword evidence="5" id="KW-0238">DNA-binding</keyword>
<dbReference type="InterPro" id="IPR045076">
    <property type="entry name" value="MutS"/>
</dbReference>
<dbReference type="InterPro" id="IPR007860">
    <property type="entry name" value="DNA_mmatch_repair_MutS_con_dom"/>
</dbReference>
<dbReference type="PROSITE" id="PS00486">
    <property type="entry name" value="DNA_MISMATCH_REPAIR_2"/>
    <property type="match status" value="1"/>
</dbReference>
<evidence type="ECO:0000256" key="4">
    <source>
        <dbReference type="ARBA" id="ARBA00022840"/>
    </source>
</evidence>
<dbReference type="PIRSF" id="PIRSF037677">
    <property type="entry name" value="DNA_mis_repair_Msh6"/>
    <property type="match status" value="1"/>
</dbReference>
<dbReference type="InterPro" id="IPR016151">
    <property type="entry name" value="DNA_mismatch_repair_MutS_N"/>
</dbReference>
<feature type="domain" description="DNA mismatch repair proteins mutS family" evidence="7">
    <location>
        <begin position="855"/>
        <end position="871"/>
    </location>
</feature>
<keyword evidence="3" id="KW-0227">DNA damage</keyword>
<dbReference type="SUPFAM" id="SSF53150">
    <property type="entry name" value="DNA repair protein MutS, domain II"/>
    <property type="match status" value="1"/>
</dbReference>
<dbReference type="AlphaFoldDB" id="A0A061S473"/>
<dbReference type="PANTHER" id="PTHR11361">
    <property type="entry name" value="DNA MISMATCH REPAIR PROTEIN MUTS FAMILY MEMBER"/>
    <property type="match status" value="1"/>
</dbReference>
<dbReference type="SMART" id="SM00534">
    <property type="entry name" value="MUTSac"/>
    <property type="match status" value="1"/>
</dbReference>
<dbReference type="InterPro" id="IPR007696">
    <property type="entry name" value="DNA_mismatch_repair_MutS_core"/>
</dbReference>
<dbReference type="EMBL" id="GBEZ01007668">
    <property type="protein sequence ID" value="JAC77809.1"/>
    <property type="molecule type" value="Transcribed_RNA"/>
</dbReference>
<dbReference type="InterPro" id="IPR036678">
    <property type="entry name" value="MutS_con_dom_sf"/>
</dbReference>
<gene>
    <name evidence="8" type="ORF">TSPGSL018_16723</name>
</gene>
<dbReference type="GO" id="GO:0140664">
    <property type="term" value="F:ATP-dependent DNA damage sensor activity"/>
    <property type="evidence" value="ECO:0007669"/>
    <property type="project" value="InterPro"/>
</dbReference>
<organism evidence="8">
    <name type="scientific">Tetraselmis sp. GSL018</name>
    <dbReference type="NCBI Taxonomy" id="582737"/>
    <lineage>
        <taxon>Eukaryota</taxon>
        <taxon>Viridiplantae</taxon>
        <taxon>Chlorophyta</taxon>
        <taxon>core chlorophytes</taxon>
        <taxon>Chlorodendrophyceae</taxon>
        <taxon>Chlorodendrales</taxon>
        <taxon>Chlorodendraceae</taxon>
        <taxon>Tetraselmis</taxon>
    </lineage>
</organism>
<dbReference type="Pfam" id="PF00488">
    <property type="entry name" value="MutS_V"/>
    <property type="match status" value="1"/>
</dbReference>
<evidence type="ECO:0000256" key="3">
    <source>
        <dbReference type="ARBA" id="ARBA00022763"/>
    </source>
</evidence>
<evidence type="ECO:0000256" key="1">
    <source>
        <dbReference type="ARBA" id="ARBA00006271"/>
    </source>
</evidence>
<keyword evidence="2" id="KW-0547">Nucleotide-binding</keyword>
<keyword evidence="4" id="KW-0067">ATP-binding</keyword>
<feature type="region of interest" description="Disordered" evidence="6">
    <location>
        <begin position="344"/>
        <end position="365"/>
    </location>
</feature>
<dbReference type="SUPFAM" id="SSF52540">
    <property type="entry name" value="P-loop containing nucleoside triphosphate hydrolases"/>
    <property type="match status" value="1"/>
</dbReference>
<reference evidence="8" key="1">
    <citation type="submission" date="2014-05" db="EMBL/GenBank/DDBJ databases">
        <title>The transcriptome of the halophilic microalga Tetraselmis sp. GSL018 isolated from the Great Salt Lake, Utah.</title>
        <authorList>
            <person name="Jinkerson R.E."/>
            <person name="D'Adamo S."/>
            <person name="Posewitz M.C."/>
        </authorList>
    </citation>
    <scope>NUCLEOTIDE SEQUENCE</scope>
    <source>
        <strain evidence="8">GSL018</strain>
    </source>
</reference>
<dbReference type="GO" id="GO:0006298">
    <property type="term" value="P:mismatch repair"/>
    <property type="evidence" value="ECO:0007669"/>
    <property type="project" value="InterPro"/>
</dbReference>
<evidence type="ECO:0000256" key="2">
    <source>
        <dbReference type="ARBA" id="ARBA00022741"/>
    </source>
</evidence>
<dbReference type="GO" id="GO:0030983">
    <property type="term" value="F:mismatched DNA binding"/>
    <property type="evidence" value="ECO:0007669"/>
    <property type="project" value="InterPro"/>
</dbReference>
<evidence type="ECO:0000256" key="6">
    <source>
        <dbReference type="SAM" id="MobiDB-lite"/>
    </source>
</evidence>
<feature type="compositionally biased region" description="Basic and acidic residues" evidence="6">
    <location>
        <begin position="962"/>
        <end position="977"/>
    </location>
</feature>
<dbReference type="GO" id="GO:0005524">
    <property type="term" value="F:ATP binding"/>
    <property type="evidence" value="ECO:0007669"/>
    <property type="project" value="UniProtKB-KW"/>
</dbReference>
<comment type="similarity">
    <text evidence="1">Belongs to the DNA mismatch repair MutS family.</text>
</comment>
<dbReference type="InterPro" id="IPR007695">
    <property type="entry name" value="DNA_mismatch_repair_MutS-lik_N"/>
</dbReference>
<evidence type="ECO:0000259" key="7">
    <source>
        <dbReference type="PROSITE" id="PS00486"/>
    </source>
</evidence>
<dbReference type="SUPFAM" id="SSF55271">
    <property type="entry name" value="DNA repair protein MutS, domain I"/>
    <property type="match status" value="1"/>
</dbReference>
<dbReference type="Gene3D" id="1.10.1420.10">
    <property type="match status" value="1"/>
</dbReference>